<protein>
    <submittedName>
        <fullName evidence="1">Uncharacterized protein</fullName>
    </submittedName>
</protein>
<dbReference type="Proteomes" id="UP000015241">
    <property type="component" value="Unassembled WGS sequence"/>
</dbReference>
<keyword evidence="2" id="KW-1185">Reference proteome</keyword>
<organism evidence="1 2">
    <name type="scientific">Fomitopsis schrenkii</name>
    <name type="common">Brown rot fungus</name>
    <dbReference type="NCBI Taxonomy" id="2126942"/>
    <lineage>
        <taxon>Eukaryota</taxon>
        <taxon>Fungi</taxon>
        <taxon>Dikarya</taxon>
        <taxon>Basidiomycota</taxon>
        <taxon>Agaricomycotina</taxon>
        <taxon>Agaricomycetes</taxon>
        <taxon>Polyporales</taxon>
        <taxon>Fomitopsis</taxon>
    </lineage>
</organism>
<name>S8FUP2_FOMSC</name>
<dbReference type="EMBL" id="KE504138">
    <property type="protein sequence ID" value="EPT01955.1"/>
    <property type="molecule type" value="Genomic_DNA"/>
</dbReference>
<dbReference type="InParanoid" id="S8FUP2"/>
<reference evidence="1 2" key="1">
    <citation type="journal article" date="2012" name="Science">
        <title>The Paleozoic origin of enzymatic lignin decomposition reconstructed from 31 fungal genomes.</title>
        <authorList>
            <person name="Floudas D."/>
            <person name="Binder M."/>
            <person name="Riley R."/>
            <person name="Barry K."/>
            <person name="Blanchette R.A."/>
            <person name="Henrissat B."/>
            <person name="Martinez A.T."/>
            <person name="Otillar R."/>
            <person name="Spatafora J.W."/>
            <person name="Yadav J.S."/>
            <person name="Aerts A."/>
            <person name="Benoit I."/>
            <person name="Boyd A."/>
            <person name="Carlson A."/>
            <person name="Copeland A."/>
            <person name="Coutinho P.M."/>
            <person name="de Vries R.P."/>
            <person name="Ferreira P."/>
            <person name="Findley K."/>
            <person name="Foster B."/>
            <person name="Gaskell J."/>
            <person name="Glotzer D."/>
            <person name="Gorecki P."/>
            <person name="Heitman J."/>
            <person name="Hesse C."/>
            <person name="Hori C."/>
            <person name="Igarashi K."/>
            <person name="Jurgens J.A."/>
            <person name="Kallen N."/>
            <person name="Kersten P."/>
            <person name="Kohler A."/>
            <person name="Kuees U."/>
            <person name="Kumar T.K.A."/>
            <person name="Kuo A."/>
            <person name="LaButti K."/>
            <person name="Larrondo L.F."/>
            <person name="Lindquist E."/>
            <person name="Ling A."/>
            <person name="Lombard V."/>
            <person name="Lucas S."/>
            <person name="Lundell T."/>
            <person name="Martin R."/>
            <person name="McLaughlin D.J."/>
            <person name="Morgenstern I."/>
            <person name="Morin E."/>
            <person name="Murat C."/>
            <person name="Nagy L.G."/>
            <person name="Nolan M."/>
            <person name="Ohm R.A."/>
            <person name="Patyshakuliyeva A."/>
            <person name="Rokas A."/>
            <person name="Ruiz-Duenas F.J."/>
            <person name="Sabat G."/>
            <person name="Salamov A."/>
            <person name="Samejima M."/>
            <person name="Schmutz J."/>
            <person name="Slot J.C."/>
            <person name="St John F."/>
            <person name="Stenlid J."/>
            <person name="Sun H."/>
            <person name="Sun S."/>
            <person name="Syed K."/>
            <person name="Tsang A."/>
            <person name="Wiebenga A."/>
            <person name="Young D."/>
            <person name="Pisabarro A."/>
            <person name="Eastwood D.C."/>
            <person name="Martin F."/>
            <person name="Cullen D."/>
            <person name="Grigoriev I.V."/>
            <person name="Hibbett D.S."/>
        </authorList>
    </citation>
    <scope>NUCLEOTIDE SEQUENCE</scope>
    <source>
        <strain evidence="2">FP-58527</strain>
    </source>
</reference>
<gene>
    <name evidence="1" type="ORF">FOMPIDRAFT_1048246</name>
</gene>
<sequence length="77" mass="8465">MVLDSLSFDDAPDVDAPPANAPFADSDCYQKDNGTWSGGHTLARILANLLVWLRIMCVKWVSVAVKSLKGVSRAFRR</sequence>
<proteinExistence type="predicted"/>
<evidence type="ECO:0000313" key="2">
    <source>
        <dbReference type="Proteomes" id="UP000015241"/>
    </source>
</evidence>
<dbReference type="AlphaFoldDB" id="S8FUP2"/>
<evidence type="ECO:0000313" key="1">
    <source>
        <dbReference type="EMBL" id="EPT01955.1"/>
    </source>
</evidence>
<accession>S8FUP2</accession>
<dbReference type="HOGENOM" id="CLU_2638099_0_0_1"/>